<accession>A0A9Q1FAD1</accession>
<feature type="signal peptide" evidence="6">
    <location>
        <begin position="1"/>
        <end position="18"/>
    </location>
</feature>
<name>A0A9Q1FAD1_SYNKA</name>
<evidence type="ECO:0000259" key="7">
    <source>
        <dbReference type="PROSITE" id="PS50234"/>
    </source>
</evidence>
<dbReference type="GO" id="GO:0005615">
    <property type="term" value="C:extracellular space"/>
    <property type="evidence" value="ECO:0007669"/>
    <property type="project" value="TreeGrafter"/>
</dbReference>
<dbReference type="InterPro" id="IPR036465">
    <property type="entry name" value="vWFA_dom_sf"/>
</dbReference>
<evidence type="ECO:0000313" key="9">
    <source>
        <dbReference type="Proteomes" id="UP001152622"/>
    </source>
</evidence>
<dbReference type="SUPFAM" id="SSF53300">
    <property type="entry name" value="vWA-like"/>
    <property type="match status" value="1"/>
</dbReference>
<dbReference type="PANTHER" id="PTHR24020">
    <property type="entry name" value="COLLAGEN ALPHA"/>
    <property type="match status" value="1"/>
</dbReference>
<dbReference type="PROSITE" id="PS50234">
    <property type="entry name" value="VWFA"/>
    <property type="match status" value="1"/>
</dbReference>
<keyword evidence="5" id="KW-0130">Cell adhesion</keyword>
<dbReference type="Pfam" id="PF00092">
    <property type="entry name" value="VWA"/>
    <property type="match status" value="1"/>
</dbReference>
<keyword evidence="4" id="KW-0677">Repeat</keyword>
<dbReference type="FunFam" id="3.40.50.410:FF:000026">
    <property type="entry name" value="Collagen, type VI, alpha 1"/>
    <property type="match status" value="1"/>
</dbReference>
<proteinExistence type="predicted"/>
<evidence type="ECO:0000256" key="6">
    <source>
        <dbReference type="SAM" id="SignalP"/>
    </source>
</evidence>
<evidence type="ECO:0000256" key="1">
    <source>
        <dbReference type="ARBA" id="ARBA00004498"/>
    </source>
</evidence>
<keyword evidence="9" id="KW-1185">Reference proteome</keyword>
<keyword evidence="6" id="KW-0732">Signal</keyword>
<keyword evidence="3" id="KW-0272">Extracellular matrix</keyword>
<gene>
    <name evidence="8" type="ORF">SKAU_G00218930</name>
</gene>
<evidence type="ECO:0000256" key="5">
    <source>
        <dbReference type="ARBA" id="ARBA00022889"/>
    </source>
</evidence>
<comment type="subcellular location">
    <subcellularLocation>
        <location evidence="1">Secreted</location>
        <location evidence="1">Extracellular space</location>
        <location evidence="1">Extracellular matrix</location>
    </subcellularLocation>
</comment>
<evidence type="ECO:0000256" key="4">
    <source>
        <dbReference type="ARBA" id="ARBA00022737"/>
    </source>
</evidence>
<dbReference type="Proteomes" id="UP001152622">
    <property type="component" value="Chromosome 7"/>
</dbReference>
<evidence type="ECO:0000313" key="8">
    <source>
        <dbReference type="EMBL" id="KAJ8354326.1"/>
    </source>
</evidence>
<comment type="caution">
    <text evidence="8">The sequence shown here is derived from an EMBL/GenBank/DDBJ whole genome shotgun (WGS) entry which is preliminary data.</text>
</comment>
<dbReference type="Gene3D" id="3.40.50.410">
    <property type="entry name" value="von Willebrand factor, type A domain"/>
    <property type="match status" value="1"/>
</dbReference>
<sequence>MSITWAMTLLLLVNSAHSFKKKHTEEYYDCPVDVYIALDTSESVALRAKPYGYFVKKIKQFALDFVDQLNNRYYRCDRNLMWNVGVLHYSDEVKIMSELMSLQTTSGKAQLRKAIQDIDYIGKGTHTDCAISAATGQLMTGTSPFFGNKYMVVVTDGHPFDGYKEPCGGINHVVTEARGMDIKIFGVAITPDHMDNRLGAIATDVHYRYNLSTTSDNPSDIRDTIETILSTIYRDSETLCCSYECKTQIYCLLSAIHRLLEDQQGHRVKRGKREHKEDWEWLGNVVALGQRVSPGTKDLQVTEERRVTRVPQERRVAEELLDKGVKRDIMVLMEKMVQWESLVQLVFMVVKEMMGWRGTQVLQDRKVTPALMENQDRRVRGDLLE</sequence>
<dbReference type="AlphaFoldDB" id="A0A9Q1FAD1"/>
<dbReference type="SMART" id="SM00327">
    <property type="entry name" value="VWA"/>
    <property type="match status" value="1"/>
</dbReference>
<feature type="domain" description="VWFA" evidence="7">
    <location>
        <begin position="33"/>
        <end position="228"/>
    </location>
</feature>
<dbReference type="EMBL" id="JAINUF010000007">
    <property type="protein sequence ID" value="KAJ8354326.1"/>
    <property type="molecule type" value="Genomic_DNA"/>
</dbReference>
<dbReference type="GO" id="GO:0007155">
    <property type="term" value="P:cell adhesion"/>
    <property type="evidence" value="ECO:0007669"/>
    <property type="project" value="UniProtKB-KW"/>
</dbReference>
<keyword evidence="2" id="KW-0964">Secreted</keyword>
<reference evidence="8" key="1">
    <citation type="journal article" date="2023" name="Science">
        <title>Genome structures resolve the early diversification of teleost fishes.</title>
        <authorList>
            <person name="Parey E."/>
            <person name="Louis A."/>
            <person name="Montfort J."/>
            <person name="Bouchez O."/>
            <person name="Roques C."/>
            <person name="Iampietro C."/>
            <person name="Lluch J."/>
            <person name="Castinel A."/>
            <person name="Donnadieu C."/>
            <person name="Desvignes T."/>
            <person name="Floi Bucao C."/>
            <person name="Jouanno E."/>
            <person name="Wen M."/>
            <person name="Mejri S."/>
            <person name="Dirks R."/>
            <person name="Jansen H."/>
            <person name="Henkel C."/>
            <person name="Chen W.J."/>
            <person name="Zahm M."/>
            <person name="Cabau C."/>
            <person name="Klopp C."/>
            <person name="Thompson A.W."/>
            <person name="Robinson-Rechavi M."/>
            <person name="Braasch I."/>
            <person name="Lecointre G."/>
            <person name="Bobe J."/>
            <person name="Postlethwait J.H."/>
            <person name="Berthelot C."/>
            <person name="Roest Crollius H."/>
            <person name="Guiguen Y."/>
        </authorList>
    </citation>
    <scope>NUCLEOTIDE SEQUENCE</scope>
    <source>
        <strain evidence="8">WJC10195</strain>
    </source>
</reference>
<protein>
    <recommendedName>
        <fullName evidence="7">VWFA domain-containing protein</fullName>
    </recommendedName>
</protein>
<dbReference type="InterPro" id="IPR002035">
    <property type="entry name" value="VWF_A"/>
</dbReference>
<organism evidence="8 9">
    <name type="scientific">Synaphobranchus kaupii</name>
    <name type="common">Kaup's arrowtooth eel</name>
    <dbReference type="NCBI Taxonomy" id="118154"/>
    <lineage>
        <taxon>Eukaryota</taxon>
        <taxon>Metazoa</taxon>
        <taxon>Chordata</taxon>
        <taxon>Craniata</taxon>
        <taxon>Vertebrata</taxon>
        <taxon>Euteleostomi</taxon>
        <taxon>Actinopterygii</taxon>
        <taxon>Neopterygii</taxon>
        <taxon>Teleostei</taxon>
        <taxon>Anguilliformes</taxon>
        <taxon>Synaphobranchidae</taxon>
        <taxon>Synaphobranchus</taxon>
    </lineage>
</organism>
<dbReference type="InterPro" id="IPR050525">
    <property type="entry name" value="ECM_Assembly_Org"/>
</dbReference>
<dbReference type="OrthoDB" id="8889285at2759"/>
<evidence type="ECO:0000256" key="3">
    <source>
        <dbReference type="ARBA" id="ARBA00022530"/>
    </source>
</evidence>
<evidence type="ECO:0000256" key="2">
    <source>
        <dbReference type="ARBA" id="ARBA00022525"/>
    </source>
</evidence>
<feature type="chain" id="PRO_5040205900" description="VWFA domain-containing protein" evidence="6">
    <location>
        <begin position="19"/>
        <end position="385"/>
    </location>
</feature>
<dbReference type="PANTHER" id="PTHR24020:SF18">
    <property type="entry name" value="COLLAGEN ALPHA-1(VI) CHAIN"/>
    <property type="match status" value="1"/>
</dbReference>